<feature type="chain" id="PRO_5013030732" evidence="1">
    <location>
        <begin position="19"/>
        <end position="157"/>
    </location>
</feature>
<sequence length="157" mass="17664">MYTQVSIAALLLVGCSLAYPRTYQEQRQIYYTQPIPVHQRLAAAPQLYLQQQPLLQVPAATSLLPNNVNNGVRYGQHQVVYVVPSGSQVYFEEGAGEGGSAVLKVELLILYTVSLMAYHLICLDLRNQLKVVALQEELKESLKKPRKTPKNQRNQKN</sequence>
<accession>A0A224XRQ4</accession>
<organism evidence="2">
    <name type="scientific">Panstrongylus lignarius</name>
    <dbReference type="NCBI Taxonomy" id="156445"/>
    <lineage>
        <taxon>Eukaryota</taxon>
        <taxon>Metazoa</taxon>
        <taxon>Ecdysozoa</taxon>
        <taxon>Arthropoda</taxon>
        <taxon>Hexapoda</taxon>
        <taxon>Insecta</taxon>
        <taxon>Pterygota</taxon>
        <taxon>Neoptera</taxon>
        <taxon>Paraneoptera</taxon>
        <taxon>Hemiptera</taxon>
        <taxon>Heteroptera</taxon>
        <taxon>Panheteroptera</taxon>
        <taxon>Cimicomorpha</taxon>
        <taxon>Reduviidae</taxon>
        <taxon>Triatominae</taxon>
        <taxon>Panstrongylus</taxon>
    </lineage>
</organism>
<proteinExistence type="predicted"/>
<reference evidence="2" key="1">
    <citation type="journal article" date="2018" name="PLoS Negl. Trop. Dis.">
        <title>An insight into the salivary gland and fat body transcriptome of Panstrongylus lignarius (Hemiptera: Heteroptera), the main vector of Chagas disease in Peru.</title>
        <authorList>
            <person name="Nevoa J.C."/>
            <person name="Mendes M.T."/>
            <person name="da Silva M.V."/>
            <person name="Soares S.C."/>
            <person name="Oliveira C.J.F."/>
            <person name="Ribeiro J.M.C."/>
        </authorList>
    </citation>
    <scope>NUCLEOTIDE SEQUENCE</scope>
</reference>
<dbReference type="AlphaFoldDB" id="A0A224XRQ4"/>
<dbReference type="EMBL" id="GFTR01002632">
    <property type="protein sequence ID" value="JAW13794.1"/>
    <property type="molecule type" value="Transcribed_RNA"/>
</dbReference>
<feature type="signal peptide" evidence="1">
    <location>
        <begin position="1"/>
        <end position="18"/>
    </location>
</feature>
<evidence type="ECO:0000313" key="2">
    <source>
        <dbReference type="EMBL" id="JAW13794.1"/>
    </source>
</evidence>
<evidence type="ECO:0000256" key="1">
    <source>
        <dbReference type="SAM" id="SignalP"/>
    </source>
</evidence>
<keyword evidence="1" id="KW-0732">Signal</keyword>
<name>A0A224XRQ4_9HEMI</name>
<protein>
    <submittedName>
        <fullName evidence="2">Putative secreted protein</fullName>
    </submittedName>
</protein>